<feature type="transmembrane region" description="Helical" evidence="1">
    <location>
        <begin position="7"/>
        <end position="30"/>
    </location>
</feature>
<name>A0A7C3GSQ3_9BACT</name>
<gene>
    <name evidence="3" type="ORF">ENJ40_00195</name>
</gene>
<dbReference type="Pfam" id="PF05170">
    <property type="entry name" value="AsmA"/>
    <property type="match status" value="1"/>
</dbReference>
<accession>A0A7C3GSQ3</accession>
<dbReference type="InterPro" id="IPR007844">
    <property type="entry name" value="AsmA"/>
</dbReference>
<dbReference type="PANTHER" id="PTHR30441">
    <property type="entry name" value="DUF748 DOMAIN-CONTAINING PROTEIN"/>
    <property type="match status" value="1"/>
</dbReference>
<keyword evidence="1" id="KW-0472">Membrane</keyword>
<dbReference type="Proteomes" id="UP000886043">
    <property type="component" value="Unassembled WGS sequence"/>
</dbReference>
<reference evidence="3" key="1">
    <citation type="journal article" date="2020" name="mSystems">
        <title>Genome- and Community-Level Interaction Insights into Carbon Utilization and Element Cycling Functions of Hydrothermarchaeota in Hydrothermal Sediment.</title>
        <authorList>
            <person name="Zhou Z."/>
            <person name="Liu Y."/>
            <person name="Xu W."/>
            <person name="Pan J."/>
            <person name="Luo Z.H."/>
            <person name="Li M."/>
        </authorList>
    </citation>
    <scope>NUCLEOTIDE SEQUENCE [LARGE SCALE GENOMIC DNA]</scope>
    <source>
        <strain evidence="3">HyVt-483</strain>
    </source>
</reference>
<dbReference type="PANTHER" id="PTHR30441:SF8">
    <property type="entry name" value="DUF748 DOMAIN-CONTAINING PROTEIN"/>
    <property type="match status" value="1"/>
</dbReference>
<feature type="domain" description="AsmA" evidence="2">
    <location>
        <begin position="1"/>
        <end position="115"/>
    </location>
</feature>
<evidence type="ECO:0000259" key="2">
    <source>
        <dbReference type="Pfam" id="PF05170"/>
    </source>
</evidence>
<sequence>MKRLLKIIGLVLGSLVLLAVILGFLLPYLVNLSTVKDRVTRRLSRTLKAEVSVKTLRLRVFPRPGLSAEGVRIRGKIYLLTVESLRLYPEVLPLLHRKIVIRDFSLKAPHLVLRLPRRKRPFSLRKILEKLPPLPALEARLSRGEVRVFREETPLLTFSDLSAQVATRPHQILLEAGGKASFLKEFHLKGRLHLRKLSAEGLLRLQHVDLSRWPFWKGFPFHPEKTDLSLDLAYTYEDSSLLVGFKGQAPCVRFRKAPELLFSCGVVEGELALRPGAWDLRVKNLVLREPELEGEIRLSRSSQAYVLSARLKKLNFTQMRGHLERLLPENRGVKKFLSLVRGGVFSDLEFKSRSPEPSGLFRPENFILSARVKDGSVHLRRPALNLSGVTGTFTLVMGDLTFRGKARLPESTVSRAEVHLHLKDRTAPLSLRAEFSGEARELLATARSASRKVARRLKGWSVRGPVSGTLLLSGTRAGPRVEVYLHPRRVELKSPLFPWSLTVSGGKFGLKGRRIYLAGAQVSGAPGKVRLTASLDFSRRPYRLRVREARGKLAFRVLRPLMVRYPAGKELLERYRFSLQGLELVSLSYNGPLVGASFKKNLRVEARLDEGTFYLPSLSLPLSFRNLPVSYRQETLSFGPGTIQALGSSLLLAGDKPLASPEFSLEGSGTVSAELMRHLYQRFGWPRRFYFKTPFRLQKLAFSRGGDGSWRLFLRGVSPDGAAVEAEVKKAQGLLEIKGGKLSYRDKKLEFDLSRYPGEYDLALEGEISPEVLTAVFETNPGLKGYFKAHFQARIRPSQPLLSYFKGLLKGGDFILPVRGSPRVLRFSVRGLGRVFRFDQLSVRIGDSDLLLSGRLEAAPRNFHFEGALRSRRLDIPALRTLYAPRSSRKKRFLLTGHLSLDCDRVVLGPGREIEGFKGDLFLYPGVGKVVFSRARFCGLPLSGDYSYGREKSLHLSVFEPAGDFARLLPCLSRKKEVLISGPFAFKADLYLRGKKSLFEEGKGTLRLESPSGRINRFGLLAKIFGFLSPIDIFRGQIPSLEEKGFPYQDLLVTGQLYGSRLHLQAVRLEGPGLRLFASGDIFLPEGRLDLVVLASPFKTVDTLISHIPVVGFVLTGRDKMLVSVPIGVKGSYHHPTILPLDPKAIGEGVFGLFKRVFQLPGRILVPK</sequence>
<keyword evidence="1" id="KW-1133">Transmembrane helix</keyword>
<keyword evidence="1" id="KW-0812">Transmembrane</keyword>
<comment type="caution">
    <text evidence="3">The sequence shown here is derived from an EMBL/GenBank/DDBJ whole genome shotgun (WGS) entry which is preliminary data.</text>
</comment>
<evidence type="ECO:0000313" key="3">
    <source>
        <dbReference type="EMBL" id="HFC96863.1"/>
    </source>
</evidence>
<dbReference type="AlphaFoldDB" id="A0A7C3GSQ3"/>
<proteinExistence type="predicted"/>
<dbReference type="GO" id="GO:0005886">
    <property type="term" value="C:plasma membrane"/>
    <property type="evidence" value="ECO:0007669"/>
    <property type="project" value="TreeGrafter"/>
</dbReference>
<organism evidence="3">
    <name type="scientific">Thermosulfurimonas dismutans</name>
    <dbReference type="NCBI Taxonomy" id="999894"/>
    <lineage>
        <taxon>Bacteria</taxon>
        <taxon>Pseudomonadati</taxon>
        <taxon>Thermodesulfobacteriota</taxon>
        <taxon>Thermodesulfobacteria</taxon>
        <taxon>Thermodesulfobacteriales</taxon>
        <taxon>Thermodesulfobacteriaceae</taxon>
        <taxon>Thermosulfurimonas</taxon>
    </lineage>
</organism>
<evidence type="ECO:0000256" key="1">
    <source>
        <dbReference type="SAM" id="Phobius"/>
    </source>
</evidence>
<dbReference type="InterPro" id="IPR052894">
    <property type="entry name" value="AsmA-related"/>
</dbReference>
<dbReference type="EMBL" id="DRMH01000005">
    <property type="protein sequence ID" value="HFC96863.1"/>
    <property type="molecule type" value="Genomic_DNA"/>
</dbReference>
<dbReference type="GO" id="GO:0090313">
    <property type="term" value="P:regulation of protein targeting to membrane"/>
    <property type="evidence" value="ECO:0007669"/>
    <property type="project" value="TreeGrafter"/>
</dbReference>
<protein>
    <submittedName>
        <fullName evidence="3">AsmA family protein</fullName>
    </submittedName>
</protein>